<comment type="caution">
    <text evidence="6">The sequence shown here is derived from an EMBL/GenBank/DDBJ whole genome shotgun (WGS) entry which is preliminary data.</text>
</comment>
<proteinExistence type="predicted"/>
<protein>
    <submittedName>
        <fullName evidence="6">LacI family transcriptional regulator</fullName>
    </submittedName>
</protein>
<evidence type="ECO:0000256" key="1">
    <source>
        <dbReference type="ARBA" id="ARBA00023015"/>
    </source>
</evidence>
<sequence>MSGRKIRNMEEFAAVSGISRPTVSKYFNDPESVRASTREKIERALKEHDYRPNIFAMNQNRKLTKNLGIVVPYLADPFFAEIARRIEDMVISAGFRPILLSSHGDAKLEVENLDSLLSIKPAGVLLAPLGRISDTAAIERFCREVPTVNFDANIDGAGEAFVGHNNTQATEMMLKYLTRTGEPPAFFEMKSPPNPNANKRRTAYLETMERMGHTPHVIQAAGEGWEIEEIGYREGTRVLSEGSLPSRTVFCSNDRLAIGFLAAAYEAGFKVGLGDDCTLRVAGHDNHPFSRYTCPTLTTVSHNYSAIATKSVETILAMIESGVRAPERKSTLFDGELIMRASA</sequence>
<dbReference type="PANTHER" id="PTHR30146">
    <property type="entry name" value="LACI-RELATED TRANSCRIPTIONAL REPRESSOR"/>
    <property type="match status" value="1"/>
</dbReference>
<reference evidence="6 7" key="1">
    <citation type="submission" date="2019-06" db="EMBL/GenBank/DDBJ databases">
        <title>A novel species of marine bacteria.</title>
        <authorList>
            <person name="Wang Y."/>
        </authorList>
    </citation>
    <scope>NUCLEOTIDE SEQUENCE [LARGE SCALE GENOMIC DNA]</scope>
    <source>
        <strain evidence="6 7">MA1-10</strain>
    </source>
</reference>
<dbReference type="Proteomes" id="UP000315816">
    <property type="component" value="Unassembled WGS sequence"/>
</dbReference>
<dbReference type="GO" id="GO:0000976">
    <property type="term" value="F:transcription cis-regulatory region binding"/>
    <property type="evidence" value="ECO:0007669"/>
    <property type="project" value="TreeGrafter"/>
</dbReference>
<dbReference type="RefSeq" id="WP_142854486.1">
    <property type="nucleotide sequence ID" value="NZ_FXWW01000011.1"/>
</dbReference>
<keyword evidence="7" id="KW-1185">Reference proteome</keyword>
<organism evidence="6 7">
    <name type="scientific">Aliiroseovarius halocynthiae</name>
    <dbReference type="NCBI Taxonomy" id="985055"/>
    <lineage>
        <taxon>Bacteria</taxon>
        <taxon>Pseudomonadati</taxon>
        <taxon>Pseudomonadota</taxon>
        <taxon>Alphaproteobacteria</taxon>
        <taxon>Rhodobacterales</taxon>
        <taxon>Paracoccaceae</taxon>
        <taxon>Aliiroseovarius</taxon>
    </lineage>
</organism>
<evidence type="ECO:0000259" key="4">
    <source>
        <dbReference type="PROSITE" id="PS50932"/>
    </source>
</evidence>
<dbReference type="Gene3D" id="3.40.50.2300">
    <property type="match status" value="2"/>
</dbReference>
<dbReference type="CDD" id="cd06267">
    <property type="entry name" value="PBP1_LacI_sugar_binding-like"/>
    <property type="match status" value="1"/>
</dbReference>
<dbReference type="SMART" id="SM00354">
    <property type="entry name" value="HTH_LACI"/>
    <property type="match status" value="1"/>
</dbReference>
<dbReference type="GO" id="GO:0003700">
    <property type="term" value="F:DNA-binding transcription factor activity"/>
    <property type="evidence" value="ECO:0007669"/>
    <property type="project" value="TreeGrafter"/>
</dbReference>
<dbReference type="Pfam" id="PF13377">
    <property type="entry name" value="Peripla_BP_3"/>
    <property type="match status" value="1"/>
</dbReference>
<dbReference type="InterPro" id="IPR028082">
    <property type="entry name" value="Peripla_BP_I"/>
</dbReference>
<dbReference type="CDD" id="cd01392">
    <property type="entry name" value="HTH_LacI"/>
    <property type="match status" value="1"/>
</dbReference>
<accession>A0A545SNM3</accession>
<dbReference type="InterPro" id="IPR001387">
    <property type="entry name" value="Cro/C1-type_HTH"/>
</dbReference>
<dbReference type="PROSITE" id="PS50943">
    <property type="entry name" value="HTH_CROC1"/>
    <property type="match status" value="1"/>
</dbReference>
<keyword evidence="1" id="KW-0805">Transcription regulation</keyword>
<dbReference type="Gene3D" id="1.10.260.40">
    <property type="entry name" value="lambda repressor-like DNA-binding domains"/>
    <property type="match status" value="1"/>
</dbReference>
<dbReference type="InterPro" id="IPR046335">
    <property type="entry name" value="LacI/GalR-like_sensor"/>
</dbReference>
<name>A0A545SNM3_9RHOB</name>
<dbReference type="SUPFAM" id="SSF47413">
    <property type="entry name" value="lambda repressor-like DNA-binding domains"/>
    <property type="match status" value="1"/>
</dbReference>
<evidence type="ECO:0000256" key="3">
    <source>
        <dbReference type="ARBA" id="ARBA00023163"/>
    </source>
</evidence>
<dbReference type="InterPro" id="IPR010982">
    <property type="entry name" value="Lambda_DNA-bd_dom_sf"/>
</dbReference>
<keyword evidence="3" id="KW-0804">Transcription</keyword>
<dbReference type="InterPro" id="IPR000843">
    <property type="entry name" value="HTH_LacI"/>
</dbReference>
<feature type="domain" description="HTH cro/C1-type" evidence="5">
    <location>
        <begin position="9"/>
        <end position="51"/>
    </location>
</feature>
<evidence type="ECO:0000313" key="6">
    <source>
        <dbReference type="EMBL" id="TQV66456.1"/>
    </source>
</evidence>
<dbReference type="PROSITE" id="PS50932">
    <property type="entry name" value="HTH_LACI_2"/>
    <property type="match status" value="1"/>
</dbReference>
<gene>
    <name evidence="6" type="ORF">FIL88_13960</name>
</gene>
<dbReference type="EMBL" id="VICH01000010">
    <property type="protein sequence ID" value="TQV66456.1"/>
    <property type="molecule type" value="Genomic_DNA"/>
</dbReference>
<feature type="domain" description="HTH lacI-type" evidence="4">
    <location>
        <begin position="7"/>
        <end position="61"/>
    </location>
</feature>
<dbReference type="AlphaFoldDB" id="A0A545SNM3"/>
<dbReference type="PANTHER" id="PTHR30146:SF109">
    <property type="entry name" value="HTH-TYPE TRANSCRIPTIONAL REGULATOR GALS"/>
    <property type="match status" value="1"/>
</dbReference>
<keyword evidence="2" id="KW-0238">DNA-binding</keyword>
<dbReference type="OrthoDB" id="9805705at2"/>
<evidence type="ECO:0000313" key="7">
    <source>
        <dbReference type="Proteomes" id="UP000315816"/>
    </source>
</evidence>
<evidence type="ECO:0000259" key="5">
    <source>
        <dbReference type="PROSITE" id="PS50943"/>
    </source>
</evidence>
<dbReference type="SUPFAM" id="SSF53822">
    <property type="entry name" value="Periplasmic binding protein-like I"/>
    <property type="match status" value="1"/>
</dbReference>
<evidence type="ECO:0000256" key="2">
    <source>
        <dbReference type="ARBA" id="ARBA00023125"/>
    </source>
</evidence>
<dbReference type="Pfam" id="PF00356">
    <property type="entry name" value="LacI"/>
    <property type="match status" value="1"/>
</dbReference>